<reference evidence="1" key="1">
    <citation type="submission" date="2019-11" db="UniProtKB">
        <authorList>
            <consortium name="WormBaseParasite"/>
        </authorList>
    </citation>
    <scope>IDENTIFICATION</scope>
</reference>
<dbReference type="AlphaFoldDB" id="A0A5K3FD79"/>
<proteinExistence type="predicted"/>
<protein>
    <submittedName>
        <fullName evidence="1">Uncharacterized protein</fullName>
    </submittedName>
</protein>
<name>A0A5K3FD79_MESCO</name>
<dbReference type="WBParaSite" id="MCU_007481-RA">
    <property type="protein sequence ID" value="MCU_007481-RA"/>
    <property type="gene ID" value="MCU_007481"/>
</dbReference>
<evidence type="ECO:0000313" key="1">
    <source>
        <dbReference type="WBParaSite" id="MCU_007481-RA"/>
    </source>
</evidence>
<sequence length="57" mass="6540">METSVTDQTRKRPLVPQSFGYVRRDFVLLGADSNGWTVEENQQRDIEAVHLRPAVLL</sequence>
<accession>A0A5K3FD79</accession>
<organism evidence="1">
    <name type="scientific">Mesocestoides corti</name>
    <name type="common">Flatworm</name>
    <dbReference type="NCBI Taxonomy" id="53468"/>
    <lineage>
        <taxon>Eukaryota</taxon>
        <taxon>Metazoa</taxon>
        <taxon>Spiralia</taxon>
        <taxon>Lophotrochozoa</taxon>
        <taxon>Platyhelminthes</taxon>
        <taxon>Cestoda</taxon>
        <taxon>Eucestoda</taxon>
        <taxon>Cyclophyllidea</taxon>
        <taxon>Mesocestoididae</taxon>
        <taxon>Mesocestoides</taxon>
    </lineage>
</organism>